<dbReference type="PRINTS" id="PR00105">
    <property type="entry name" value="C5METTRFRASE"/>
</dbReference>
<keyword evidence="3 4" id="KW-0949">S-adenosyl-L-methionine</keyword>
<dbReference type="PANTHER" id="PTHR14237">
    <property type="entry name" value="MOLYBDOPTERIN COFACTOR SULFURASE MOSC"/>
    <property type="match status" value="1"/>
</dbReference>
<dbReference type="Pfam" id="PF03473">
    <property type="entry name" value="MOSC"/>
    <property type="match status" value="1"/>
</dbReference>
<dbReference type="GO" id="GO:0030151">
    <property type="term" value="F:molybdenum ion binding"/>
    <property type="evidence" value="ECO:0007669"/>
    <property type="project" value="InterPro"/>
</dbReference>
<gene>
    <name evidence="6" type="primary">Mtarc2</name>
    <name evidence="6" type="ORF">SNEC2469_LOCUS21786</name>
</gene>
<evidence type="ECO:0000256" key="3">
    <source>
        <dbReference type="ARBA" id="ARBA00022691"/>
    </source>
</evidence>
<dbReference type="PROSITE" id="PS00094">
    <property type="entry name" value="C5_MTASE_1"/>
    <property type="match status" value="1"/>
</dbReference>
<dbReference type="OrthoDB" id="17255at2759"/>
<dbReference type="EMBL" id="CAJNJA010038886">
    <property type="protein sequence ID" value="CAE7751406.1"/>
    <property type="molecule type" value="Genomic_DNA"/>
</dbReference>
<reference evidence="6" key="1">
    <citation type="submission" date="2021-02" db="EMBL/GenBank/DDBJ databases">
        <authorList>
            <person name="Dougan E. K."/>
            <person name="Rhodes N."/>
            <person name="Thang M."/>
            <person name="Chan C."/>
        </authorList>
    </citation>
    <scope>NUCLEOTIDE SEQUENCE</scope>
</reference>
<proteinExistence type="inferred from homology"/>
<evidence type="ECO:0000256" key="4">
    <source>
        <dbReference type="PROSITE-ProRule" id="PRU01016"/>
    </source>
</evidence>
<dbReference type="SUPFAM" id="SSF141673">
    <property type="entry name" value="MOSC N-terminal domain-like"/>
    <property type="match status" value="1"/>
</dbReference>
<dbReference type="GO" id="GO:0030170">
    <property type="term" value="F:pyridoxal phosphate binding"/>
    <property type="evidence" value="ECO:0007669"/>
    <property type="project" value="InterPro"/>
</dbReference>
<evidence type="ECO:0000313" key="6">
    <source>
        <dbReference type="EMBL" id="CAE7751406.1"/>
    </source>
</evidence>
<dbReference type="PROSITE" id="PS51679">
    <property type="entry name" value="SAM_MT_C5"/>
    <property type="match status" value="1"/>
</dbReference>
<dbReference type="AlphaFoldDB" id="A0A812XXS8"/>
<name>A0A812XXS8_9DINO</name>
<dbReference type="SUPFAM" id="SSF53335">
    <property type="entry name" value="S-adenosyl-L-methionine-dependent methyltransferases"/>
    <property type="match status" value="1"/>
</dbReference>
<comment type="similarity">
    <text evidence="4">Belongs to the class I-like SAM-binding methyltransferase superfamily. C5-methyltransferase family.</text>
</comment>
<keyword evidence="1 4" id="KW-0489">Methyltransferase</keyword>
<dbReference type="InterPro" id="IPR005303">
    <property type="entry name" value="MOCOS_middle"/>
</dbReference>
<evidence type="ECO:0000259" key="5">
    <source>
        <dbReference type="PROSITE" id="PS51340"/>
    </source>
</evidence>
<dbReference type="Pfam" id="PF03476">
    <property type="entry name" value="MOSC_N"/>
    <property type="match status" value="1"/>
</dbReference>
<organism evidence="6 7">
    <name type="scientific">Symbiodinium necroappetens</name>
    <dbReference type="NCBI Taxonomy" id="1628268"/>
    <lineage>
        <taxon>Eukaryota</taxon>
        <taxon>Sar</taxon>
        <taxon>Alveolata</taxon>
        <taxon>Dinophyceae</taxon>
        <taxon>Suessiales</taxon>
        <taxon>Symbiodiniaceae</taxon>
        <taxon>Symbiodinium</taxon>
    </lineage>
</organism>
<dbReference type="Proteomes" id="UP000601435">
    <property type="component" value="Unassembled WGS sequence"/>
</dbReference>
<accession>A0A812XXS8</accession>
<protein>
    <submittedName>
        <fullName evidence="6">Mtarc2 protein</fullName>
    </submittedName>
</protein>
<comment type="caution">
    <text evidence="6">The sequence shown here is derived from an EMBL/GenBank/DDBJ whole genome shotgun (WGS) entry which is preliminary data.</text>
</comment>
<keyword evidence="7" id="KW-1185">Reference proteome</keyword>
<evidence type="ECO:0000256" key="2">
    <source>
        <dbReference type="ARBA" id="ARBA00022679"/>
    </source>
</evidence>
<evidence type="ECO:0000313" key="7">
    <source>
        <dbReference type="Proteomes" id="UP000601435"/>
    </source>
</evidence>
<dbReference type="GO" id="GO:0032259">
    <property type="term" value="P:methylation"/>
    <property type="evidence" value="ECO:0007669"/>
    <property type="project" value="UniProtKB-KW"/>
</dbReference>
<dbReference type="Gene3D" id="3.40.50.150">
    <property type="entry name" value="Vaccinia Virus protein VP39"/>
    <property type="match status" value="1"/>
</dbReference>
<dbReference type="InterPro" id="IPR029063">
    <property type="entry name" value="SAM-dependent_MTases_sf"/>
</dbReference>
<feature type="domain" description="MOSC" evidence="5">
    <location>
        <begin position="167"/>
        <end position="340"/>
    </location>
</feature>
<dbReference type="InterPro" id="IPR005302">
    <property type="entry name" value="MoCF_Sase_C"/>
</dbReference>
<dbReference type="InterPro" id="IPR018117">
    <property type="entry name" value="C5_DNA_meth_AS"/>
</dbReference>
<dbReference type="Pfam" id="PF00145">
    <property type="entry name" value="DNA_methylase"/>
    <property type="match status" value="2"/>
</dbReference>
<dbReference type="PANTHER" id="PTHR14237:SF19">
    <property type="entry name" value="MITOCHONDRIAL AMIDOXIME REDUCING COMPONENT 1"/>
    <property type="match status" value="1"/>
</dbReference>
<evidence type="ECO:0000256" key="1">
    <source>
        <dbReference type="ARBA" id="ARBA00022603"/>
    </source>
</evidence>
<sequence length="681" mass="76021">MGLLSRFSSDSEPTWGKVLAGLGSLAAGGAIYWLLSRHLGWHRPKRVRVASLYVYPIKGCKGHSLSKARLTKWGIEDDRTYMIVNDKMEFVSQRELPRMALIHPDLPTSKGIMMRVAPGEAADPLLVPLKVDGPEKKVRVWEDWVPAIDQGDEVAKWLSSYLRIDGLRLVRIAKTAQRTTDPKYGIGETAFSDGFPVLVTSQASIDAIRRRVKNAGGPVVGIDRFRPNIHVEGCGPFQEDEMRSLSLPGVQLPLVKPCSRCTVPGIDQQTGTRTTQTGGAVTKTLREHRSGRLMAQSAALHKGFFSESRRADDVYFGQNALVFLDHSGVEISVGDIAAVAWFRVKEVKIKDTDLLAAEFDFVQRPLRHLAPHFAMRQLVGHEGYYDLFCELGFEQLFGSEINENPRRFILRNCNTKHLFEDVCYVMQGSGACARHGGRCSVPGGEVDIFVGGFPCTPYSFCNPKRFKRNCFTEPAAVPFFEMRKFIAERRPRLVILENVKGLLAPNPETEHPPIDFILRGRNPESQEDCYQGTEPNADWGLSLIEGYGLRWDILYSYDWGLPQSRPRVYIVMVREDAGGQKAAERIFDVLTACAGRLPRGSCNDFLFPEGHPKLELAKSRVGRCGGGPRKACTKFTEALFRTKRQELGIAASDRPYSKDRAAGWFPQATARLAAFGHGYVE</sequence>
<dbReference type="InterPro" id="IPR001525">
    <property type="entry name" value="C5_MeTfrase"/>
</dbReference>
<dbReference type="InterPro" id="IPR011037">
    <property type="entry name" value="Pyrv_Knase-like_insert_dom_sf"/>
</dbReference>
<dbReference type="PROSITE" id="PS51340">
    <property type="entry name" value="MOSC"/>
    <property type="match status" value="1"/>
</dbReference>
<dbReference type="GO" id="GO:0008168">
    <property type="term" value="F:methyltransferase activity"/>
    <property type="evidence" value="ECO:0007669"/>
    <property type="project" value="UniProtKB-KW"/>
</dbReference>
<dbReference type="SUPFAM" id="SSF50800">
    <property type="entry name" value="PK beta-barrel domain-like"/>
    <property type="match status" value="1"/>
</dbReference>
<keyword evidence="2 4" id="KW-0808">Transferase</keyword>
<feature type="active site" evidence="4">
    <location>
        <position position="455"/>
    </location>
</feature>